<organism evidence="1">
    <name type="scientific">Magallana gigas</name>
    <name type="common">Pacific oyster</name>
    <name type="synonym">Crassostrea gigas</name>
    <dbReference type="NCBI Taxonomy" id="29159"/>
    <lineage>
        <taxon>Eukaryota</taxon>
        <taxon>Metazoa</taxon>
        <taxon>Spiralia</taxon>
        <taxon>Lophotrochozoa</taxon>
        <taxon>Mollusca</taxon>
        <taxon>Bivalvia</taxon>
        <taxon>Autobranchia</taxon>
        <taxon>Pteriomorphia</taxon>
        <taxon>Ostreida</taxon>
        <taxon>Ostreoidea</taxon>
        <taxon>Ostreidae</taxon>
        <taxon>Magallana</taxon>
    </lineage>
</organism>
<dbReference type="PROSITE" id="PS51189">
    <property type="entry name" value="FAT"/>
    <property type="match status" value="1"/>
</dbReference>
<dbReference type="EMBL" id="JH818074">
    <property type="protein sequence ID" value="EKC35837.1"/>
    <property type="molecule type" value="Genomic_DNA"/>
</dbReference>
<dbReference type="InParanoid" id="K1QG16"/>
<dbReference type="InterPro" id="IPR003151">
    <property type="entry name" value="PIK-rel_kinase_FAT"/>
</dbReference>
<keyword evidence="1" id="KW-0418">Kinase</keyword>
<dbReference type="InterPro" id="IPR014009">
    <property type="entry name" value="PIK_FAT"/>
</dbReference>
<reference evidence="1" key="1">
    <citation type="journal article" date="2012" name="Nature">
        <title>The oyster genome reveals stress adaptation and complexity of shell formation.</title>
        <authorList>
            <person name="Zhang G."/>
            <person name="Fang X."/>
            <person name="Guo X."/>
            <person name="Li L."/>
            <person name="Luo R."/>
            <person name="Xu F."/>
            <person name="Yang P."/>
            <person name="Zhang L."/>
            <person name="Wang X."/>
            <person name="Qi H."/>
            <person name="Xiong Z."/>
            <person name="Que H."/>
            <person name="Xie Y."/>
            <person name="Holland P.W."/>
            <person name="Paps J."/>
            <person name="Zhu Y."/>
            <person name="Wu F."/>
            <person name="Chen Y."/>
            <person name="Wang J."/>
            <person name="Peng C."/>
            <person name="Meng J."/>
            <person name="Yang L."/>
            <person name="Liu J."/>
            <person name="Wen B."/>
            <person name="Zhang N."/>
            <person name="Huang Z."/>
            <person name="Zhu Q."/>
            <person name="Feng Y."/>
            <person name="Mount A."/>
            <person name="Hedgecock D."/>
            <person name="Xu Z."/>
            <person name="Liu Y."/>
            <person name="Domazet-Loso T."/>
            <person name="Du Y."/>
            <person name="Sun X."/>
            <person name="Zhang S."/>
            <person name="Liu B."/>
            <person name="Cheng P."/>
            <person name="Jiang X."/>
            <person name="Li J."/>
            <person name="Fan D."/>
            <person name="Wang W."/>
            <person name="Fu W."/>
            <person name="Wang T."/>
            <person name="Wang B."/>
            <person name="Zhang J."/>
            <person name="Peng Z."/>
            <person name="Li Y."/>
            <person name="Li N."/>
            <person name="Wang J."/>
            <person name="Chen M."/>
            <person name="He Y."/>
            <person name="Tan F."/>
            <person name="Song X."/>
            <person name="Zheng Q."/>
            <person name="Huang R."/>
            <person name="Yang H."/>
            <person name="Du X."/>
            <person name="Chen L."/>
            <person name="Yang M."/>
            <person name="Gaffney P.M."/>
            <person name="Wang S."/>
            <person name="Luo L."/>
            <person name="She Z."/>
            <person name="Ming Y."/>
            <person name="Huang W."/>
            <person name="Zhang S."/>
            <person name="Huang B."/>
            <person name="Zhang Y."/>
            <person name="Qu T."/>
            <person name="Ni P."/>
            <person name="Miao G."/>
            <person name="Wang J."/>
            <person name="Wang Q."/>
            <person name="Steinberg C.E."/>
            <person name="Wang H."/>
            <person name="Li N."/>
            <person name="Qian L."/>
            <person name="Zhang G."/>
            <person name="Li Y."/>
            <person name="Yang H."/>
            <person name="Liu X."/>
            <person name="Wang J."/>
            <person name="Yin Y."/>
            <person name="Wang J."/>
        </authorList>
    </citation>
    <scope>NUCLEOTIDE SEQUENCE [LARGE SCALE GENOMIC DNA]</scope>
    <source>
        <strain evidence="1">05x7-T-G4-1.051#20</strain>
    </source>
</reference>
<dbReference type="PANTHER" id="PTHR37079">
    <property type="entry name" value="SERINE/THREONINE-PROTEIN KINASE ATM"/>
    <property type="match status" value="1"/>
</dbReference>
<dbReference type="HOGENOM" id="CLU_359909_0_0_1"/>
<protein>
    <submittedName>
        <fullName evidence="1">Serine-protein kinase ATM</fullName>
    </submittedName>
</protein>
<dbReference type="PANTHER" id="PTHR37079:SF4">
    <property type="entry name" value="SERINE_THREONINE-PROTEIN KINASE ATM"/>
    <property type="match status" value="1"/>
</dbReference>
<keyword evidence="1" id="KW-0808">Transferase</keyword>
<dbReference type="GO" id="GO:0006974">
    <property type="term" value="P:DNA damage response"/>
    <property type="evidence" value="ECO:0007669"/>
    <property type="project" value="InterPro"/>
</dbReference>
<dbReference type="GO" id="GO:0004674">
    <property type="term" value="F:protein serine/threonine kinase activity"/>
    <property type="evidence" value="ECO:0007669"/>
    <property type="project" value="InterPro"/>
</dbReference>
<evidence type="ECO:0000313" key="1">
    <source>
        <dbReference type="EMBL" id="EKC35837.1"/>
    </source>
</evidence>
<dbReference type="InterPro" id="IPR038980">
    <property type="entry name" value="ATM_plant"/>
</dbReference>
<dbReference type="Pfam" id="PF02259">
    <property type="entry name" value="FAT"/>
    <property type="match status" value="1"/>
</dbReference>
<dbReference type="AlphaFoldDB" id="K1QG16"/>
<sequence>MKTVQATSLVLKTMFSSSLGNELRTLDKADIFQGLQPFFPKRKGNAVNGEMPKTSYEEFAGAINKDGLWWDSTESHSAWLSQLTSALLTSGAVTNPLLYCLKPVCLLKPLTVWDNNFWLDVNYLHIAKAALYCSSHFSTVLYAEIWCNCHRQQEETPKRSSKLYEAVSQSFTQDSQVDSLSSDCEGVSLNVQDILLEAYRQIGDPDGWEKAVITYDIGLQQHAAEQEVDLLKALDSFGSHHLLDNYLENYPKSKTGEIRNLVFMSAIKVGKWDLAIEESPSGSECRFSEAMYRSLNSLKDSQFSLVSSSLDIAREDAIRRLQEASIESCRCLYPILSDLKCVSQIEQALSTLTSSESRSIEDILKAWTQEKLFSNDFEYIEPIYNIRVSVLQVLHNQTDSVQTCMQRELLELSRLAVQNNRYMVAERVVSKLKSLETLDFNLQVDKLTEEANLFWARGEQNIAKHMMKKLLKMLEQKQESNIEAAKLYPRVLSMFGNWLAETHSENPNIIMEDYLEKTVTLLESLEEEGDIILDAHLSLARFADGQYQHIVNYMKSSTFEAKQNLMLKAKREMMRMQQLGKEELDKETLSKQSEIDQSELDAMGEDRERYLKQAVQNYIKCLKHGDKHDIRLFRLVSLWFSNPTSADISGLIMINIENIKSYKFLSLIYQLCARMDTNPPADQTPSLQKALIKAPLVEHLKKKFPIMLFPVNPDTELKRSFCHEKKLLKKLRGREPVSLDFWVELKEHKERIDSDEDPLKWEKLQAREEKRIERYEKL</sequence>
<gene>
    <name evidence="1" type="ORF">CGI_10019249</name>
</gene>
<accession>K1QG16</accession>
<proteinExistence type="predicted"/>
<name>K1QG16_MAGGI</name>